<comment type="subcellular location">
    <subcellularLocation>
        <location evidence="1 13">Cell membrane</location>
        <topology evidence="1 13">Multi-pass membrane protein</topology>
    </subcellularLocation>
</comment>
<evidence type="ECO:0000256" key="11">
    <source>
        <dbReference type="ARBA" id="ARBA00023112"/>
    </source>
</evidence>
<evidence type="ECO:0000256" key="8">
    <source>
        <dbReference type="ARBA" id="ARBA00022729"/>
    </source>
</evidence>
<dbReference type="InterPro" id="IPR000515">
    <property type="entry name" value="MetI-like"/>
</dbReference>
<dbReference type="GO" id="GO:0006865">
    <property type="term" value="P:amino acid transport"/>
    <property type="evidence" value="ECO:0007669"/>
    <property type="project" value="UniProtKB-KW"/>
</dbReference>
<dbReference type="Gene3D" id="3.40.190.10">
    <property type="entry name" value="Periplasmic binding protein-like II"/>
    <property type="match status" value="2"/>
</dbReference>
<feature type="transmembrane region" description="Helical" evidence="13">
    <location>
        <begin position="295"/>
        <end position="315"/>
    </location>
</feature>
<evidence type="ECO:0000256" key="2">
    <source>
        <dbReference type="ARBA" id="ARBA00010072"/>
    </source>
</evidence>
<keyword evidence="4 13" id="KW-0813">Transport</keyword>
<dbReference type="SUPFAM" id="SSF53850">
    <property type="entry name" value="Periplasmic binding protein-like II"/>
    <property type="match status" value="1"/>
</dbReference>
<evidence type="ECO:0000313" key="14">
    <source>
        <dbReference type="EMBL" id="GEP85743.1"/>
    </source>
</evidence>
<dbReference type="RefSeq" id="WP_186824469.1">
    <property type="nucleotide sequence ID" value="NZ_BKAR01000043.1"/>
</dbReference>
<dbReference type="InterPro" id="IPR010065">
    <property type="entry name" value="AA_ABC_transptr_permease_3TM"/>
</dbReference>
<dbReference type="Pfam" id="PF00497">
    <property type="entry name" value="SBP_bac_3"/>
    <property type="match status" value="1"/>
</dbReference>
<dbReference type="GO" id="GO:0043190">
    <property type="term" value="C:ATP-binding cassette (ABC) transporter complex"/>
    <property type="evidence" value="ECO:0007669"/>
    <property type="project" value="InterPro"/>
</dbReference>
<dbReference type="FunFam" id="3.40.190.10:FF:000196">
    <property type="entry name" value="Amino acid ABC transporter"/>
    <property type="match status" value="1"/>
</dbReference>
<dbReference type="PANTHER" id="PTHR30614">
    <property type="entry name" value="MEMBRANE COMPONENT OF AMINO ACID ABC TRANSPORTER"/>
    <property type="match status" value="1"/>
</dbReference>
<proteinExistence type="inferred from homology"/>
<dbReference type="SMART" id="SM00062">
    <property type="entry name" value="PBPb"/>
    <property type="match status" value="1"/>
</dbReference>
<evidence type="ECO:0000256" key="13">
    <source>
        <dbReference type="RuleBase" id="RU363032"/>
    </source>
</evidence>
<dbReference type="EMBL" id="BKAR01000043">
    <property type="protein sequence ID" value="GEP85743.1"/>
    <property type="molecule type" value="Genomic_DNA"/>
</dbReference>
<reference evidence="14 15" key="1">
    <citation type="submission" date="2019-07" db="EMBL/GenBank/DDBJ databases">
        <title>Whole genome shotgun sequence of Staphylococcus piscifermentans NBRC 109625.</title>
        <authorList>
            <person name="Hosoyama A."/>
            <person name="Uohara A."/>
            <person name="Ohji S."/>
            <person name="Ichikawa N."/>
        </authorList>
    </citation>
    <scope>NUCLEOTIDE SEQUENCE [LARGE SCALE GENOMIC DNA]</scope>
    <source>
        <strain evidence="14 15">NBRC 109625</strain>
    </source>
</reference>
<keyword evidence="8" id="KW-0732">Signal</keyword>
<keyword evidence="15" id="KW-1185">Reference proteome</keyword>
<evidence type="ECO:0000256" key="5">
    <source>
        <dbReference type="ARBA" id="ARBA00022475"/>
    </source>
</evidence>
<dbReference type="CDD" id="cd13620">
    <property type="entry name" value="PBP2_GltS"/>
    <property type="match status" value="1"/>
</dbReference>
<evidence type="ECO:0000313" key="15">
    <source>
        <dbReference type="Proteomes" id="UP000321736"/>
    </source>
</evidence>
<keyword evidence="7 13" id="KW-0812">Transmembrane</keyword>
<dbReference type="AlphaFoldDB" id="A0A239TWE4"/>
<keyword evidence="11" id="KW-0406">Ion transport</keyword>
<dbReference type="Proteomes" id="UP000321736">
    <property type="component" value="Unassembled WGS sequence"/>
</dbReference>
<dbReference type="InterPro" id="IPR035906">
    <property type="entry name" value="MetI-like_sf"/>
</dbReference>
<dbReference type="Gene3D" id="1.10.3720.10">
    <property type="entry name" value="MetI-like"/>
    <property type="match status" value="1"/>
</dbReference>
<keyword evidence="12 13" id="KW-0472">Membrane</keyword>
<dbReference type="GO" id="GO:0015675">
    <property type="term" value="P:nickel cation transport"/>
    <property type="evidence" value="ECO:0007669"/>
    <property type="project" value="UniProtKB-KW"/>
</dbReference>
<feature type="transmembrane region" description="Helical" evidence="13">
    <location>
        <begin position="462"/>
        <end position="483"/>
    </location>
</feature>
<keyword evidence="10 13" id="KW-1133">Transmembrane helix</keyword>
<dbReference type="Pfam" id="PF00528">
    <property type="entry name" value="BPD_transp_1"/>
    <property type="match status" value="1"/>
</dbReference>
<dbReference type="SUPFAM" id="SSF161098">
    <property type="entry name" value="MetI-like"/>
    <property type="match status" value="1"/>
</dbReference>
<dbReference type="NCBIfam" id="TIGR01726">
    <property type="entry name" value="HEQRo_perm_3TM"/>
    <property type="match status" value="1"/>
</dbReference>
<sequence>MGSKQVMYTLKIVTSLLLIFTIVFSTFGVKANAAEQDKNWDKIKERGVLRVGLSADYAPLEFESHKNGKREYAGIDIEIAKKIAKDNGLKLKIENMNFDSLLGALKTGKIDMIISGMTPTPDRKKEVDFSDSYLKSSQTMVVKKTDIDKYKSLKDFANKRIGAQKQTTQEQLAKTEIENADVQSMTRLPEVILSLKSNKIDGAIIEGPVAEAYLKQNPELGFAKVKFSEPDKDTCIAVAKDSPVFLDHLNTSIKNIKDQGLIEKYKDTAAQAMDEDGNFFTKYSSFFITGIKNTILISIVGVVLGAFFGALLALMKLSSFKPLKWLATIYIEFIRGTPLLVQVFLVFFGTTAALGLNISAMICGMIAMVVNCAAYIAEIIRAGINAVDKGQTEAARSLGLSYGQTMKTIILPQAIKNILPALGNEFVTVIKESSIVSVIGVSEIMFNAQVVQGASFDPFTPLLVAAILYFILTFVLSRVMYFFEGRMKVSD</sequence>
<evidence type="ECO:0000256" key="9">
    <source>
        <dbReference type="ARBA" id="ARBA00022970"/>
    </source>
</evidence>
<dbReference type="FunFam" id="1.10.3720.10:FF:000033">
    <property type="entry name" value="Polar amino acid ABC transporter permease"/>
    <property type="match status" value="1"/>
</dbReference>
<name>A0A239TWE4_9STAP</name>
<evidence type="ECO:0000256" key="6">
    <source>
        <dbReference type="ARBA" id="ARBA00022596"/>
    </source>
</evidence>
<dbReference type="GO" id="GO:0022857">
    <property type="term" value="F:transmembrane transporter activity"/>
    <property type="evidence" value="ECO:0007669"/>
    <property type="project" value="InterPro"/>
</dbReference>
<evidence type="ECO:0000256" key="10">
    <source>
        <dbReference type="ARBA" id="ARBA00022989"/>
    </source>
</evidence>
<gene>
    <name evidence="14" type="ORF">SPI02_23280</name>
</gene>
<organism evidence="14 15">
    <name type="scientific">Staphylococcus piscifermentans</name>
    <dbReference type="NCBI Taxonomy" id="70258"/>
    <lineage>
        <taxon>Bacteria</taxon>
        <taxon>Bacillati</taxon>
        <taxon>Bacillota</taxon>
        <taxon>Bacilli</taxon>
        <taxon>Bacillales</taxon>
        <taxon>Staphylococcaceae</taxon>
        <taxon>Staphylococcus</taxon>
    </lineage>
</organism>
<comment type="similarity">
    <text evidence="2">Belongs to the binding-protein-dependent transport system permease family. HisMQ subfamily.</text>
</comment>
<comment type="similarity">
    <text evidence="3">Belongs to the bacterial solute-binding protein 3 family.</text>
</comment>
<dbReference type="PROSITE" id="PS01039">
    <property type="entry name" value="SBP_BACTERIAL_3"/>
    <property type="match status" value="1"/>
</dbReference>
<keyword evidence="11" id="KW-0921">Nickel transport</keyword>
<dbReference type="PANTHER" id="PTHR30614:SF20">
    <property type="entry name" value="GLUTAMINE TRANSPORT SYSTEM PERMEASE PROTEIN GLNP"/>
    <property type="match status" value="1"/>
</dbReference>
<dbReference type="InterPro" id="IPR043429">
    <property type="entry name" value="ArtM/GltK/GlnP/TcyL/YhdX-like"/>
</dbReference>
<comment type="caution">
    <text evidence="14">The sequence shown here is derived from an EMBL/GenBank/DDBJ whole genome shotgun (WGS) entry which is preliminary data.</text>
</comment>
<dbReference type="PROSITE" id="PS50928">
    <property type="entry name" value="ABC_TM1"/>
    <property type="match status" value="1"/>
</dbReference>
<protein>
    <submittedName>
        <fullName evidence="14">ABC transporter permease</fullName>
    </submittedName>
</protein>
<dbReference type="InterPro" id="IPR018313">
    <property type="entry name" value="SBP_3_CS"/>
</dbReference>
<keyword evidence="9" id="KW-0029">Amino-acid transport</keyword>
<evidence type="ECO:0000256" key="12">
    <source>
        <dbReference type="ARBA" id="ARBA00023136"/>
    </source>
</evidence>
<keyword evidence="5" id="KW-1003">Cell membrane</keyword>
<evidence type="ECO:0000256" key="4">
    <source>
        <dbReference type="ARBA" id="ARBA00022448"/>
    </source>
</evidence>
<dbReference type="CDD" id="cd06261">
    <property type="entry name" value="TM_PBP2"/>
    <property type="match status" value="1"/>
</dbReference>
<evidence type="ECO:0000256" key="1">
    <source>
        <dbReference type="ARBA" id="ARBA00004651"/>
    </source>
</evidence>
<evidence type="ECO:0000256" key="7">
    <source>
        <dbReference type="ARBA" id="ARBA00022692"/>
    </source>
</evidence>
<dbReference type="InterPro" id="IPR001638">
    <property type="entry name" value="Solute-binding_3/MltF_N"/>
</dbReference>
<keyword evidence="6" id="KW-0533">Nickel</keyword>
<feature type="transmembrane region" description="Helical" evidence="13">
    <location>
        <begin position="354"/>
        <end position="377"/>
    </location>
</feature>
<feature type="transmembrane region" description="Helical" evidence="13">
    <location>
        <begin position="327"/>
        <end position="348"/>
    </location>
</feature>
<evidence type="ECO:0000256" key="3">
    <source>
        <dbReference type="ARBA" id="ARBA00010333"/>
    </source>
</evidence>
<accession>A0A239TWE4</accession>